<organism evidence="7 8">
    <name type="scientific">Tepidanaerobacter acetatoxydans (strain DSM 21804 / JCM 16047 / Re1)</name>
    <dbReference type="NCBI Taxonomy" id="1209989"/>
    <lineage>
        <taxon>Bacteria</taxon>
        <taxon>Bacillati</taxon>
        <taxon>Bacillota</taxon>
        <taxon>Clostridia</taxon>
        <taxon>Thermosediminibacterales</taxon>
        <taxon>Tepidanaerobacteraceae</taxon>
        <taxon>Tepidanaerobacter</taxon>
    </lineage>
</organism>
<dbReference type="InterPro" id="IPR000821">
    <property type="entry name" value="Ala_racemase"/>
</dbReference>
<comment type="catalytic activity">
    <reaction evidence="4">
        <text>L-alanine = D-alanine</text>
        <dbReference type="Rhea" id="RHEA:20249"/>
        <dbReference type="ChEBI" id="CHEBI:57416"/>
        <dbReference type="ChEBI" id="CHEBI:57972"/>
        <dbReference type="EC" id="5.1.1.1"/>
    </reaction>
</comment>
<dbReference type="PANTHER" id="PTHR30511">
    <property type="entry name" value="ALANINE RACEMASE"/>
    <property type="match status" value="1"/>
</dbReference>
<evidence type="ECO:0000259" key="6">
    <source>
        <dbReference type="SMART" id="SM01005"/>
    </source>
</evidence>
<dbReference type="HOGENOM" id="CLU_028393_2_2_9"/>
<dbReference type="HAMAP" id="MF_01201">
    <property type="entry name" value="Ala_racemase"/>
    <property type="match status" value="1"/>
</dbReference>
<dbReference type="PANTHER" id="PTHR30511:SF0">
    <property type="entry name" value="ALANINE RACEMASE, CATABOLIC-RELATED"/>
    <property type="match status" value="1"/>
</dbReference>
<dbReference type="AlphaFoldDB" id="U4QIL4"/>
<comment type="cofactor">
    <cofactor evidence="1 4 5">
        <name>pyridoxal 5'-phosphate</name>
        <dbReference type="ChEBI" id="CHEBI:597326"/>
    </cofactor>
</comment>
<evidence type="ECO:0000256" key="2">
    <source>
        <dbReference type="ARBA" id="ARBA00022898"/>
    </source>
</evidence>
<dbReference type="GO" id="GO:0030170">
    <property type="term" value="F:pyridoxal phosphate binding"/>
    <property type="evidence" value="ECO:0007669"/>
    <property type="project" value="UniProtKB-UniRule"/>
</dbReference>
<comment type="caution">
    <text evidence="4">Lacks conserved residue(s) required for the propagation of feature annotation.</text>
</comment>
<sequence length="381" mass="42827">MMELPIGPTYLEINLDTIASNTNNIKRLIGNKELMAVVKGNAYTHDMIEVSKTVLKNGASRLGVGRLEEGIYLRKAGITAPILNMCLNMEGQEREIVKYDIAQTVCDLDTVHRLSCEAAKMNKSAKIHVKIDTGMGRIGIFPEDALNFISEVSAMQNIEIEGVYTHFATPHDKEFMSYQLKLFSSVLKRLNQEGYSIPLKHCASSEAFVAMPDTWEKFDMVRIGDLIYGVYNSEEEKDKIKVNFAQTFKTTIVFLKKLGPNTSIGYDRTYITDKDTIIATLPAGYNDGYTKLYSNNGIVLVRGKKAPVVGRVCADQMMIDVTNIQDAKVGDEVVLWGRQGNETVLPVYDYIFMGDKQRVPKVFIKNNKPWKVKSIFGEKVF</sequence>
<dbReference type="SUPFAM" id="SSF50621">
    <property type="entry name" value="Alanine racemase C-terminal domain-like"/>
    <property type="match status" value="1"/>
</dbReference>
<comment type="similarity">
    <text evidence="4">Belongs to the alanine racemase family.</text>
</comment>
<dbReference type="Pfam" id="PF01168">
    <property type="entry name" value="Ala_racemase_N"/>
    <property type="match status" value="1"/>
</dbReference>
<dbReference type="GO" id="GO:0030632">
    <property type="term" value="P:D-alanine biosynthetic process"/>
    <property type="evidence" value="ECO:0007669"/>
    <property type="project" value="UniProtKB-UniRule"/>
</dbReference>
<evidence type="ECO:0000256" key="3">
    <source>
        <dbReference type="ARBA" id="ARBA00023235"/>
    </source>
</evidence>
<dbReference type="GO" id="GO:0005829">
    <property type="term" value="C:cytosol"/>
    <property type="evidence" value="ECO:0007669"/>
    <property type="project" value="TreeGrafter"/>
</dbReference>
<reference evidence="8" key="1">
    <citation type="journal article" date="2013" name="Genome Announc.">
        <title>First genome sequence of a syntrophic acetate-oxidizing bacterium, Tepidanaerobacter acetatoxydans strain Re1.</title>
        <authorList>
            <person name="Manzoor S."/>
            <person name="Bongcam-Rudloff E."/>
            <person name="Schnurer A."/>
            <person name="Muller B."/>
        </authorList>
    </citation>
    <scope>NUCLEOTIDE SEQUENCE [LARGE SCALE GENOMIC DNA]</scope>
    <source>
        <strain evidence="8">Re1</strain>
    </source>
</reference>
<evidence type="ECO:0000313" key="8">
    <source>
        <dbReference type="Proteomes" id="UP000010802"/>
    </source>
</evidence>
<dbReference type="CDD" id="cd00430">
    <property type="entry name" value="PLPDE_III_AR"/>
    <property type="match status" value="1"/>
</dbReference>
<dbReference type="eggNOG" id="COG0787">
    <property type="taxonomic scope" value="Bacteria"/>
</dbReference>
<dbReference type="InterPro" id="IPR011079">
    <property type="entry name" value="Ala_racemase_C"/>
</dbReference>
<dbReference type="InterPro" id="IPR009006">
    <property type="entry name" value="Ala_racemase/Decarboxylase_C"/>
</dbReference>
<evidence type="ECO:0000256" key="4">
    <source>
        <dbReference type="HAMAP-Rule" id="MF_01201"/>
    </source>
</evidence>
<accession>U4QIL4</accession>
<dbReference type="Gene3D" id="3.20.20.10">
    <property type="entry name" value="Alanine racemase"/>
    <property type="match status" value="1"/>
</dbReference>
<dbReference type="SUPFAM" id="SSF51419">
    <property type="entry name" value="PLP-binding barrel"/>
    <property type="match status" value="1"/>
</dbReference>
<feature type="domain" description="Alanine racemase C-terminal" evidence="6">
    <location>
        <begin position="245"/>
        <end position="364"/>
    </location>
</feature>
<dbReference type="UniPathway" id="UPA00042">
    <property type="reaction ID" value="UER00497"/>
</dbReference>
<dbReference type="PRINTS" id="PR00992">
    <property type="entry name" value="ALARACEMASE"/>
</dbReference>
<gene>
    <name evidence="7" type="primary">alr</name>
    <name evidence="7" type="ordered locus">TEPIRE1_0420</name>
</gene>
<dbReference type="InterPro" id="IPR001608">
    <property type="entry name" value="Ala_racemase_N"/>
</dbReference>
<protein>
    <recommendedName>
        <fullName evidence="4">Alanine racemase</fullName>
        <ecNumber evidence="4">5.1.1.1</ecNumber>
    </recommendedName>
</protein>
<dbReference type="NCBIfam" id="TIGR00492">
    <property type="entry name" value="alr"/>
    <property type="match status" value="1"/>
</dbReference>
<dbReference type="GO" id="GO:0008784">
    <property type="term" value="F:alanine racemase activity"/>
    <property type="evidence" value="ECO:0007669"/>
    <property type="project" value="UniProtKB-UniRule"/>
</dbReference>
<dbReference type="InterPro" id="IPR029066">
    <property type="entry name" value="PLP-binding_barrel"/>
</dbReference>
<feature type="modified residue" description="N6-(pyridoxal phosphate)lysine" evidence="4 5">
    <location>
        <position position="39"/>
    </location>
</feature>
<evidence type="ECO:0000256" key="1">
    <source>
        <dbReference type="ARBA" id="ARBA00001933"/>
    </source>
</evidence>
<dbReference type="GO" id="GO:0009252">
    <property type="term" value="P:peptidoglycan biosynthetic process"/>
    <property type="evidence" value="ECO:0007669"/>
    <property type="project" value="TreeGrafter"/>
</dbReference>
<dbReference type="STRING" id="1209989.TepRe1_0378"/>
<feature type="binding site" evidence="4">
    <location>
        <position position="137"/>
    </location>
    <ligand>
        <name>substrate</name>
    </ligand>
</feature>
<dbReference type="Proteomes" id="UP000010802">
    <property type="component" value="Chromosome"/>
</dbReference>
<dbReference type="KEGG" id="tae:TepiRe1_0420"/>
<comment type="function">
    <text evidence="4">Catalyzes the interconversion of L-alanine and D-alanine. May also act on other amino acids.</text>
</comment>
<evidence type="ECO:0000313" key="7">
    <source>
        <dbReference type="EMBL" id="CDI40367.1"/>
    </source>
</evidence>
<evidence type="ECO:0000256" key="5">
    <source>
        <dbReference type="PIRSR" id="PIRSR600821-50"/>
    </source>
</evidence>
<name>U4QIL4_TEPAE</name>
<dbReference type="FunFam" id="3.20.20.10:FF:000002">
    <property type="entry name" value="Alanine racemase"/>
    <property type="match status" value="1"/>
</dbReference>
<keyword evidence="3 4" id="KW-0413">Isomerase</keyword>
<feature type="active site" description="Proton acceptor; specific for L-alanine" evidence="4">
    <location>
        <position position="266"/>
    </location>
</feature>
<feature type="active site" description="Proton acceptor; specific for D-alanine" evidence="4">
    <location>
        <position position="39"/>
    </location>
</feature>
<proteinExistence type="inferred from homology"/>
<comment type="pathway">
    <text evidence="4">Amino-acid biosynthesis; D-alanine biosynthesis; D-alanine from L-alanine: step 1/1.</text>
</comment>
<dbReference type="EC" id="5.1.1.1" evidence="4"/>
<dbReference type="SMART" id="SM01005">
    <property type="entry name" value="Ala_racemase_C"/>
    <property type="match status" value="1"/>
</dbReference>
<dbReference type="EMBL" id="HF563609">
    <property type="protein sequence ID" value="CDI40367.1"/>
    <property type="molecule type" value="Genomic_DNA"/>
</dbReference>
<dbReference type="Gene3D" id="2.40.37.10">
    <property type="entry name" value="Lyase, Ornithine Decarboxylase, Chain A, domain 1"/>
    <property type="match status" value="1"/>
</dbReference>
<keyword evidence="8" id="KW-1185">Reference proteome</keyword>
<dbReference type="Pfam" id="PF00842">
    <property type="entry name" value="Ala_racemase_C"/>
    <property type="match status" value="1"/>
</dbReference>
<keyword evidence="2 4" id="KW-0663">Pyridoxal phosphate</keyword>